<feature type="compositionally biased region" description="Pro residues" evidence="2">
    <location>
        <begin position="102"/>
        <end position="112"/>
    </location>
</feature>
<feature type="compositionally biased region" description="Basic and acidic residues" evidence="2">
    <location>
        <begin position="429"/>
        <end position="440"/>
    </location>
</feature>
<protein>
    <submittedName>
        <fullName evidence="3">Uncharacterized protein</fullName>
    </submittedName>
</protein>
<feature type="region of interest" description="Disordered" evidence="2">
    <location>
        <begin position="424"/>
        <end position="452"/>
    </location>
</feature>
<reference evidence="3" key="1">
    <citation type="submission" date="2020-03" db="EMBL/GenBank/DDBJ databases">
        <title>Site-based positive gene gene selection in Geosmithia morbida across the United States reveals a broad range of putative effectors and factors for local host and environmental adapation.</title>
        <authorList>
            <person name="Onufrak A."/>
            <person name="Murdoch R.W."/>
            <person name="Gazis R."/>
            <person name="Huff M."/>
            <person name="Staton M."/>
            <person name="Klingeman W."/>
            <person name="Hadziabdic D."/>
        </authorList>
    </citation>
    <scope>NUCLEOTIDE SEQUENCE</scope>
    <source>
        <strain evidence="3">1262</strain>
    </source>
</reference>
<keyword evidence="4" id="KW-1185">Reference proteome</keyword>
<sequence length="550" mass="60116">MQSSAAGPSAPLPASPARQNPRPLPPPAPEGDDEFNPFAGRTLRRSPRTGVNIPLPPEPELPPSANDPVSSTPPRGIHTSSSPSRRKSRNRPGTTMAGSPLKQPPSYPGPDPEPTEETNATPRKLFGGAAPSKAQPPPSRLSGAILAETTDNVRRLPARSTDTVRMRERDALRQELAQLRRDLDVTTRQNERIRAIQTSGRRVGLTDEDEVADIIRRHLSTDGDDASQPTQQSSRLLAKAALDPMAIVGFGKATATSAVPTDTDGIDISDIKSHHPVIMTAEEELPFLQLFTPFDITPSLTTLPRARDQPLRQLFSIQLRSRHCPGLFSARVDVVVDAIKMSIQKLDVAALEPAARPELAAFLDRICNGTDCNRSMQRNVGIVAWAMAEWLRVAERRARFWAQLRQDTRSTKRLLDLGRTVRARRPAKRTRDGDSVDREGSNAAESSSTGPVSRQDLLHFMDHQSFDLEIPAAHGQADPSSLRLTWTITFDWTGEAQSKVAVMVGVPGKWHRADTRGAFGRLPSLFENLVEGGEEPSVAVRKVIALLVGE</sequence>
<evidence type="ECO:0000256" key="2">
    <source>
        <dbReference type="SAM" id="MobiDB-lite"/>
    </source>
</evidence>
<keyword evidence="1" id="KW-0175">Coiled coil</keyword>
<accession>A0A9P4YS93</accession>
<feature type="coiled-coil region" evidence="1">
    <location>
        <begin position="169"/>
        <end position="196"/>
    </location>
</feature>
<name>A0A9P4YS93_9HYPO</name>
<gene>
    <name evidence="3" type="ORF">GMORB2_7774</name>
</gene>
<dbReference type="GeneID" id="55973997"/>
<evidence type="ECO:0000313" key="4">
    <source>
        <dbReference type="Proteomes" id="UP000749293"/>
    </source>
</evidence>
<feature type="compositionally biased region" description="Polar residues" evidence="2">
    <location>
        <begin position="443"/>
        <end position="452"/>
    </location>
</feature>
<dbReference type="AlphaFoldDB" id="A0A9P4YS93"/>
<comment type="caution">
    <text evidence="3">The sequence shown here is derived from an EMBL/GenBank/DDBJ whole genome shotgun (WGS) entry which is preliminary data.</text>
</comment>
<proteinExistence type="predicted"/>
<evidence type="ECO:0000256" key="1">
    <source>
        <dbReference type="SAM" id="Coils"/>
    </source>
</evidence>
<organism evidence="3 4">
    <name type="scientific">Geosmithia morbida</name>
    <dbReference type="NCBI Taxonomy" id="1094350"/>
    <lineage>
        <taxon>Eukaryota</taxon>
        <taxon>Fungi</taxon>
        <taxon>Dikarya</taxon>
        <taxon>Ascomycota</taxon>
        <taxon>Pezizomycotina</taxon>
        <taxon>Sordariomycetes</taxon>
        <taxon>Hypocreomycetidae</taxon>
        <taxon>Hypocreales</taxon>
        <taxon>Bionectriaceae</taxon>
        <taxon>Geosmithia</taxon>
    </lineage>
</organism>
<dbReference type="RefSeq" id="XP_035320833.1">
    <property type="nucleotide sequence ID" value="XM_035469739.1"/>
</dbReference>
<dbReference type="EMBL" id="JAANYQ010000010">
    <property type="protein sequence ID" value="KAF4122181.1"/>
    <property type="molecule type" value="Genomic_DNA"/>
</dbReference>
<feature type="region of interest" description="Disordered" evidence="2">
    <location>
        <begin position="1"/>
        <end position="152"/>
    </location>
</feature>
<dbReference type="OrthoDB" id="4160836at2759"/>
<evidence type="ECO:0000313" key="3">
    <source>
        <dbReference type="EMBL" id="KAF4122181.1"/>
    </source>
</evidence>
<dbReference type="Proteomes" id="UP000749293">
    <property type="component" value="Unassembled WGS sequence"/>
</dbReference>